<dbReference type="InterPro" id="IPR007569">
    <property type="entry name" value="DUF559"/>
</dbReference>
<gene>
    <name evidence="3" type="ORF">EXE63_13295</name>
</gene>
<dbReference type="InterPro" id="IPR025487">
    <property type="entry name" value="DUF4379"/>
</dbReference>
<dbReference type="EMBL" id="CP038799">
    <property type="protein sequence ID" value="QIV81751.1"/>
    <property type="molecule type" value="Genomic_DNA"/>
</dbReference>
<name>A0A6H0S510_9MYCO</name>
<feature type="domain" description="DUF559" evidence="1">
    <location>
        <begin position="346"/>
        <end position="389"/>
    </location>
</feature>
<keyword evidence="4" id="KW-1185">Reference proteome</keyword>
<feature type="domain" description="Treble clef zinc finger" evidence="2">
    <location>
        <begin position="21"/>
        <end position="73"/>
    </location>
</feature>
<dbReference type="InterPro" id="IPR011335">
    <property type="entry name" value="Restrct_endonuc-II-like"/>
</dbReference>
<feature type="domain" description="Treble clef zinc finger" evidence="2">
    <location>
        <begin position="464"/>
        <end position="517"/>
    </location>
</feature>
<dbReference type="Proteomes" id="UP000501849">
    <property type="component" value="Chromosome"/>
</dbReference>
<sequence>MTAILKPRPGQSLADLCPEVAAEWHPTLNGDMTPYDVRVGCNAEVWWLCATCGHEWPNKVYKRGTAGRGCPPCGIARRTAAQAQPRPGESLTDAAPAIAAEWHPTLNGELTPDQVRVGSGKLAWWKCAQCGYEWQTAVNKRGRGGSGCHKCAVARRATLRSTPKPGHSFAHEFPEPAAEWHPTLNGELTAFDVRPASQKRVWWLCTAGHEWNVSPANRQRGEQCPDCDEARRAIAKATPKPGRSLADLCPAVAAEWHPTLNAPLAAADVNPGARKKYWWQCAAAGHVWSAPPYKRVDRGDGCPQCATIGVSARQLRLQYELAAAGLAVAHGHPPIPVPHRRAVRADIVVPEVRLIVEYDGVRFHATLDRRDREQTAALNAVGWTVLRVRELPLHGLGGHEVFVEPTEKIKSVTVKVLRALANMGYTAERFADYISDPQLWAEAEANKAIHRYRTYSLASEFPTIAAELHPDKNNGITADRIHPGSHTKFVWICSDCSHEWSTTVQLRTTGSGCPKCGYRTVARKLSVPQPGASFADLFPDAALEWHPTRNGELTLNQLRPASNARAWWLCARGHEWEAVVSTRRKSRCGECRRIDRRRQSWRRV</sequence>
<evidence type="ECO:0000313" key="3">
    <source>
        <dbReference type="EMBL" id="QIV81751.1"/>
    </source>
</evidence>
<feature type="domain" description="Treble clef zinc finger" evidence="2">
    <location>
        <begin position="177"/>
        <end position="228"/>
    </location>
</feature>
<dbReference type="PANTHER" id="PTHR37317:SF1">
    <property type="entry name" value="ZINC-RIBBON DOMAIN-CONTAINING PROTEIN-RELATED"/>
    <property type="match status" value="1"/>
</dbReference>
<evidence type="ECO:0000259" key="2">
    <source>
        <dbReference type="Pfam" id="PF14311"/>
    </source>
</evidence>
<organism evidence="3 4">
    <name type="scientific">Mycolicibacterium frederiksbergense</name>
    <dbReference type="NCBI Taxonomy" id="117567"/>
    <lineage>
        <taxon>Bacteria</taxon>
        <taxon>Bacillati</taxon>
        <taxon>Actinomycetota</taxon>
        <taxon>Actinomycetes</taxon>
        <taxon>Mycobacteriales</taxon>
        <taxon>Mycobacteriaceae</taxon>
        <taxon>Mycolicibacterium</taxon>
    </lineage>
</organism>
<dbReference type="Gene3D" id="3.40.960.10">
    <property type="entry name" value="VSR Endonuclease"/>
    <property type="match status" value="1"/>
</dbReference>
<dbReference type="KEGG" id="mfre:EXE63_13295"/>
<dbReference type="Pfam" id="PF14311">
    <property type="entry name" value="DUF4379"/>
    <property type="match status" value="6"/>
</dbReference>
<dbReference type="Pfam" id="PF04480">
    <property type="entry name" value="DUF559"/>
    <property type="match status" value="1"/>
</dbReference>
<dbReference type="SUPFAM" id="SSF52980">
    <property type="entry name" value="Restriction endonuclease-like"/>
    <property type="match status" value="1"/>
</dbReference>
<feature type="domain" description="Treble clef zinc finger" evidence="2">
    <location>
        <begin position="98"/>
        <end position="152"/>
    </location>
</feature>
<evidence type="ECO:0000313" key="4">
    <source>
        <dbReference type="Proteomes" id="UP000501849"/>
    </source>
</evidence>
<dbReference type="AlphaFoldDB" id="A0A6H0S510"/>
<feature type="domain" description="Treble clef zinc finger" evidence="2">
    <location>
        <begin position="253"/>
        <end position="306"/>
    </location>
</feature>
<dbReference type="RefSeq" id="WP_168142306.1">
    <property type="nucleotide sequence ID" value="NZ_CP038799.1"/>
</dbReference>
<proteinExistence type="predicted"/>
<dbReference type="PANTHER" id="PTHR37317">
    <property type="entry name" value="BLR8090 PROTEIN"/>
    <property type="match status" value="1"/>
</dbReference>
<reference evidence="3 4" key="1">
    <citation type="submission" date="2019-04" db="EMBL/GenBank/DDBJ databases">
        <title>Draft, Whole-Genome Sequence of the Anthracene-degrading Mycobacterium frederiksbergense LB501T, Isolated from a Polycyclic Aromatic Hydrocarbon (PAH)-Contaminated Soil.</title>
        <authorList>
            <person name="Augelletti F."/>
        </authorList>
    </citation>
    <scope>NUCLEOTIDE SEQUENCE [LARGE SCALE GENOMIC DNA]</scope>
    <source>
        <strain evidence="3 4">LB 501T</strain>
    </source>
</reference>
<accession>A0A6H0S510</accession>
<evidence type="ECO:0000259" key="1">
    <source>
        <dbReference type="Pfam" id="PF04480"/>
    </source>
</evidence>
<feature type="domain" description="Treble clef zinc finger" evidence="2">
    <location>
        <begin position="542"/>
        <end position="593"/>
    </location>
</feature>
<protein>
    <submittedName>
        <fullName evidence="3">DUF559 domain-containing protein</fullName>
    </submittedName>
</protein>